<evidence type="ECO:0000313" key="2">
    <source>
        <dbReference type="EMBL" id="KAG8193666.1"/>
    </source>
</evidence>
<dbReference type="Proteomes" id="UP000827092">
    <property type="component" value="Unassembled WGS sequence"/>
</dbReference>
<dbReference type="PANTHER" id="PTHR12052">
    <property type="entry name" value="THIOREDOXIN-LIKE PROTEN 4A, 4B"/>
    <property type="match status" value="1"/>
</dbReference>
<reference evidence="2 3" key="1">
    <citation type="journal article" date="2022" name="Nat. Ecol. Evol.">
        <title>A masculinizing supergene underlies an exaggerated male reproductive morph in a spider.</title>
        <authorList>
            <person name="Hendrickx F."/>
            <person name="De Corte Z."/>
            <person name="Sonet G."/>
            <person name="Van Belleghem S.M."/>
            <person name="Kostlbacher S."/>
            <person name="Vangestel C."/>
        </authorList>
    </citation>
    <scope>NUCLEOTIDE SEQUENCE [LARGE SCALE GENOMIC DNA]</scope>
    <source>
        <strain evidence="2">W744_W776</strain>
    </source>
</reference>
<comment type="similarity">
    <text evidence="1">Belongs to the DIM1 family.</text>
</comment>
<protein>
    <recommendedName>
        <fullName evidence="4">Thioredoxin-like protein</fullName>
    </recommendedName>
</protein>
<comment type="caution">
    <text evidence="2">The sequence shown here is derived from an EMBL/GenBank/DDBJ whole genome shotgun (WGS) entry which is preliminary data.</text>
</comment>
<dbReference type="GO" id="GO:0046540">
    <property type="term" value="C:U4/U6 x U5 tri-snRNP complex"/>
    <property type="evidence" value="ECO:0007669"/>
    <property type="project" value="InterPro"/>
</dbReference>
<dbReference type="Pfam" id="PF02966">
    <property type="entry name" value="DIM1"/>
    <property type="match status" value="1"/>
</dbReference>
<keyword evidence="3" id="KW-1185">Reference proteome</keyword>
<dbReference type="AlphaFoldDB" id="A0AAV6VDA0"/>
<accession>A0AAV6VDA0</accession>
<gene>
    <name evidence="2" type="ORF">JTE90_024029</name>
</gene>
<proteinExistence type="inferred from homology"/>
<dbReference type="SUPFAM" id="SSF52833">
    <property type="entry name" value="Thioredoxin-like"/>
    <property type="match status" value="1"/>
</dbReference>
<dbReference type="GO" id="GO:0005681">
    <property type="term" value="C:spliceosomal complex"/>
    <property type="evidence" value="ECO:0007669"/>
    <property type="project" value="TreeGrafter"/>
</dbReference>
<dbReference type="SMART" id="SM01410">
    <property type="entry name" value="DIM1"/>
    <property type="match status" value="1"/>
</dbReference>
<evidence type="ECO:0008006" key="4">
    <source>
        <dbReference type="Google" id="ProtNLM"/>
    </source>
</evidence>
<name>A0AAV6VDA0_9ARAC</name>
<dbReference type="GO" id="GO:0000398">
    <property type="term" value="P:mRNA splicing, via spliceosome"/>
    <property type="evidence" value="ECO:0007669"/>
    <property type="project" value="InterPro"/>
</dbReference>
<dbReference type="InterPro" id="IPR004123">
    <property type="entry name" value="Dim1"/>
</dbReference>
<evidence type="ECO:0000313" key="3">
    <source>
        <dbReference type="Proteomes" id="UP000827092"/>
    </source>
</evidence>
<dbReference type="EMBL" id="JAFNEN010000116">
    <property type="protein sequence ID" value="KAG8193666.1"/>
    <property type="molecule type" value="Genomic_DNA"/>
</dbReference>
<dbReference type="InterPro" id="IPR036249">
    <property type="entry name" value="Thioredoxin-like_sf"/>
</dbReference>
<dbReference type="GO" id="GO:0005682">
    <property type="term" value="C:U5 snRNP"/>
    <property type="evidence" value="ECO:0007669"/>
    <property type="project" value="TreeGrafter"/>
</dbReference>
<sequence length="210" mass="24192">MFLRKLNHKNEVDDAIRNVEEKVLVLRFGKDDEIGCMQTDDIMSRTEGLLQEMAVIRTVNLKDVPEYKDYFDITIIPATVFFFNSEHIKVDSGMGDNTKFIGPFKTKQDFIDLVETVFRALMFQLGNDGCELHFQLLHQQRTRLHTFFTFLLPETASLQPICSNTRSSLKAFLVGDDGQVELAQKGAGLWSWSSNILMFKYVMKNCDVFQ</sequence>
<evidence type="ECO:0000256" key="1">
    <source>
        <dbReference type="ARBA" id="ARBA00008241"/>
    </source>
</evidence>
<dbReference type="Gene3D" id="3.40.30.10">
    <property type="entry name" value="Glutaredoxin"/>
    <property type="match status" value="1"/>
</dbReference>
<dbReference type="PANTHER" id="PTHR12052:SF4">
    <property type="entry name" value="THIOREDOXIN-LIKE PROTEIN 4B"/>
    <property type="match status" value="1"/>
</dbReference>
<organism evidence="2 3">
    <name type="scientific">Oedothorax gibbosus</name>
    <dbReference type="NCBI Taxonomy" id="931172"/>
    <lineage>
        <taxon>Eukaryota</taxon>
        <taxon>Metazoa</taxon>
        <taxon>Ecdysozoa</taxon>
        <taxon>Arthropoda</taxon>
        <taxon>Chelicerata</taxon>
        <taxon>Arachnida</taxon>
        <taxon>Araneae</taxon>
        <taxon>Araneomorphae</taxon>
        <taxon>Entelegynae</taxon>
        <taxon>Araneoidea</taxon>
        <taxon>Linyphiidae</taxon>
        <taxon>Erigoninae</taxon>
        <taxon>Oedothorax</taxon>
    </lineage>
</organism>